<dbReference type="SMART" id="SM01133">
    <property type="entry name" value="DeoC"/>
    <property type="match status" value="1"/>
</dbReference>
<dbReference type="PANTHER" id="PTHR10889:SF3">
    <property type="entry name" value="DEOXYRIBOSE-PHOSPHATE ALDOLASE"/>
    <property type="match status" value="1"/>
</dbReference>
<comment type="pathway">
    <text evidence="1">Carbohydrate degradation; 2-deoxy-D-ribose 1-phosphate degradation; D-glyceraldehyde 3-phosphate and acetaldehyde from 2-deoxy-alpha-D-ribose 1-phosphate: step 2/2.</text>
</comment>
<reference evidence="9" key="2">
    <citation type="submission" date="2020-09" db="EMBL/GenBank/DDBJ databases">
        <authorList>
            <person name="Sun Q."/>
            <person name="Zhou Y."/>
        </authorList>
    </citation>
    <scope>NUCLEOTIDE SEQUENCE</scope>
    <source>
        <strain evidence="9">CGMCC 4.7312</strain>
    </source>
</reference>
<accession>A0A917U8W8</accession>
<dbReference type="InterPro" id="IPR002915">
    <property type="entry name" value="DeoC/FbaB/LacD_aldolase"/>
</dbReference>
<dbReference type="SUPFAM" id="SSF51569">
    <property type="entry name" value="Aldolase"/>
    <property type="match status" value="1"/>
</dbReference>
<keyword evidence="5" id="KW-0704">Schiff base</keyword>
<evidence type="ECO:0000313" key="9">
    <source>
        <dbReference type="EMBL" id="GGM62866.1"/>
    </source>
</evidence>
<dbReference type="Gene3D" id="3.20.20.70">
    <property type="entry name" value="Aldolase class I"/>
    <property type="match status" value="1"/>
</dbReference>
<sequence>MTATATSARSDLSELGRSETALRAFLHGLPGVDQVGAEQRAAQLGTRSIKTTAKAQAIDLAIRMVDLTTLEGADTPGKVRALAAKALRPDPADPSCPHVGAVCVYPSMVPYAAEVLRGSAGSGRPSDGPGPTNGAAPAGPGGVHLASVATAFPSGQAPLEVKLADTRAAVEAGADEIDMVINRGAFLAGRYGEVYDEIVAIKEACGGADAGRQGRPRAHLKVILETGELATYDNVRRVSWLAMLAGGDFIKTSTGKVPVAATLPVTLVMLEAVRDFRTATGRQVGVKPAGGIRTTKDAIKYLVMVNETVGPDWLDPDWFRFGASSLLNDLLMQRTKLKTGVYAGPDYFTLD</sequence>
<dbReference type="GO" id="GO:0005737">
    <property type="term" value="C:cytoplasm"/>
    <property type="evidence" value="ECO:0007669"/>
    <property type="project" value="InterPro"/>
</dbReference>
<evidence type="ECO:0000256" key="7">
    <source>
        <dbReference type="NCBIfam" id="TIGR00126"/>
    </source>
</evidence>
<comment type="similarity">
    <text evidence="2">Belongs to the DeoC/FbaB aldolase family. DeoC type 2 subfamily.</text>
</comment>
<keyword evidence="4" id="KW-0456">Lyase</keyword>
<dbReference type="GO" id="GO:0004139">
    <property type="term" value="F:deoxyribose-phosphate aldolase activity"/>
    <property type="evidence" value="ECO:0007669"/>
    <property type="project" value="UniProtKB-UniRule"/>
</dbReference>
<name>A0A917U8W8_9ACTN</name>
<dbReference type="RefSeq" id="WP_189049505.1">
    <property type="nucleotide sequence ID" value="NZ_BMNB01000038.1"/>
</dbReference>
<dbReference type="GO" id="GO:0009264">
    <property type="term" value="P:deoxyribonucleotide catabolic process"/>
    <property type="evidence" value="ECO:0007669"/>
    <property type="project" value="UniProtKB-UniRule"/>
</dbReference>
<dbReference type="InterPro" id="IPR011343">
    <property type="entry name" value="DeoC"/>
</dbReference>
<dbReference type="Proteomes" id="UP000608890">
    <property type="component" value="Unassembled WGS sequence"/>
</dbReference>
<dbReference type="NCBIfam" id="TIGR00126">
    <property type="entry name" value="deoC"/>
    <property type="match status" value="1"/>
</dbReference>
<keyword evidence="10" id="KW-1185">Reference proteome</keyword>
<gene>
    <name evidence="9" type="ORF">GCM10011608_55140</name>
</gene>
<protein>
    <recommendedName>
        <fullName evidence="3 7">Deoxyribose-phosphate aldolase</fullName>
        <ecNumber evidence="3 7">4.1.2.4</ecNumber>
    </recommendedName>
</protein>
<dbReference type="InterPro" id="IPR013785">
    <property type="entry name" value="Aldolase_TIM"/>
</dbReference>
<comment type="catalytic activity">
    <reaction evidence="6">
        <text>2-deoxy-D-ribose 5-phosphate = D-glyceraldehyde 3-phosphate + acetaldehyde</text>
        <dbReference type="Rhea" id="RHEA:12821"/>
        <dbReference type="ChEBI" id="CHEBI:15343"/>
        <dbReference type="ChEBI" id="CHEBI:59776"/>
        <dbReference type="ChEBI" id="CHEBI:62877"/>
        <dbReference type="EC" id="4.1.2.4"/>
    </reaction>
</comment>
<evidence type="ECO:0000256" key="8">
    <source>
        <dbReference type="SAM" id="MobiDB-lite"/>
    </source>
</evidence>
<dbReference type="PANTHER" id="PTHR10889">
    <property type="entry name" value="DEOXYRIBOSE-PHOSPHATE ALDOLASE"/>
    <property type="match status" value="1"/>
</dbReference>
<dbReference type="AlphaFoldDB" id="A0A917U8W8"/>
<reference evidence="9" key="1">
    <citation type="journal article" date="2014" name="Int. J. Syst. Evol. Microbiol.">
        <title>Complete genome sequence of Corynebacterium casei LMG S-19264T (=DSM 44701T), isolated from a smear-ripened cheese.</title>
        <authorList>
            <consortium name="US DOE Joint Genome Institute (JGI-PGF)"/>
            <person name="Walter F."/>
            <person name="Albersmeier A."/>
            <person name="Kalinowski J."/>
            <person name="Ruckert C."/>
        </authorList>
    </citation>
    <scope>NUCLEOTIDE SEQUENCE</scope>
    <source>
        <strain evidence="9">CGMCC 4.7312</strain>
    </source>
</reference>
<dbReference type="GO" id="GO:0016052">
    <property type="term" value="P:carbohydrate catabolic process"/>
    <property type="evidence" value="ECO:0007669"/>
    <property type="project" value="TreeGrafter"/>
</dbReference>
<organism evidence="9 10">
    <name type="scientific">Micromonospora sonchi</name>
    <dbReference type="NCBI Taxonomy" id="1763543"/>
    <lineage>
        <taxon>Bacteria</taxon>
        <taxon>Bacillati</taxon>
        <taxon>Actinomycetota</taxon>
        <taxon>Actinomycetes</taxon>
        <taxon>Micromonosporales</taxon>
        <taxon>Micromonosporaceae</taxon>
        <taxon>Micromonospora</taxon>
    </lineage>
</organism>
<dbReference type="EC" id="4.1.2.4" evidence="3 7"/>
<evidence type="ECO:0000256" key="1">
    <source>
        <dbReference type="ARBA" id="ARBA00004816"/>
    </source>
</evidence>
<dbReference type="PIRSF" id="PIRSF001357">
    <property type="entry name" value="DeoC"/>
    <property type="match status" value="1"/>
</dbReference>
<feature type="compositionally biased region" description="Low complexity" evidence="8">
    <location>
        <begin position="129"/>
        <end position="138"/>
    </location>
</feature>
<proteinExistence type="inferred from homology"/>
<evidence type="ECO:0000256" key="5">
    <source>
        <dbReference type="ARBA" id="ARBA00023270"/>
    </source>
</evidence>
<dbReference type="EMBL" id="BMNB01000038">
    <property type="protein sequence ID" value="GGM62866.1"/>
    <property type="molecule type" value="Genomic_DNA"/>
</dbReference>
<evidence type="ECO:0000256" key="6">
    <source>
        <dbReference type="ARBA" id="ARBA00048791"/>
    </source>
</evidence>
<feature type="region of interest" description="Disordered" evidence="8">
    <location>
        <begin position="119"/>
        <end position="140"/>
    </location>
</feature>
<evidence type="ECO:0000256" key="3">
    <source>
        <dbReference type="ARBA" id="ARBA00012515"/>
    </source>
</evidence>
<dbReference type="Pfam" id="PF01791">
    <property type="entry name" value="DeoC"/>
    <property type="match status" value="1"/>
</dbReference>
<dbReference type="CDD" id="cd00959">
    <property type="entry name" value="DeoC"/>
    <property type="match status" value="1"/>
</dbReference>
<comment type="caution">
    <text evidence="9">The sequence shown here is derived from an EMBL/GenBank/DDBJ whole genome shotgun (WGS) entry which is preliminary data.</text>
</comment>
<evidence type="ECO:0000256" key="2">
    <source>
        <dbReference type="ARBA" id="ARBA00009473"/>
    </source>
</evidence>
<evidence type="ECO:0000256" key="4">
    <source>
        <dbReference type="ARBA" id="ARBA00023239"/>
    </source>
</evidence>
<evidence type="ECO:0000313" key="10">
    <source>
        <dbReference type="Proteomes" id="UP000608890"/>
    </source>
</evidence>